<dbReference type="GO" id="GO:0006654">
    <property type="term" value="P:phosphatidic acid biosynthetic process"/>
    <property type="evidence" value="ECO:0007669"/>
    <property type="project" value="TreeGrafter"/>
</dbReference>
<dbReference type="PRINTS" id="PR00080">
    <property type="entry name" value="SDRFAMILY"/>
</dbReference>
<dbReference type="OrthoDB" id="2102561at2759"/>
<organism evidence="4 5">
    <name type="scientific">Bipolaris oryzae ATCC 44560</name>
    <dbReference type="NCBI Taxonomy" id="930090"/>
    <lineage>
        <taxon>Eukaryota</taxon>
        <taxon>Fungi</taxon>
        <taxon>Dikarya</taxon>
        <taxon>Ascomycota</taxon>
        <taxon>Pezizomycotina</taxon>
        <taxon>Dothideomycetes</taxon>
        <taxon>Pleosporomycetidae</taxon>
        <taxon>Pleosporales</taxon>
        <taxon>Pleosporineae</taxon>
        <taxon>Pleosporaceae</taxon>
        <taxon>Bipolaris</taxon>
    </lineage>
</organism>
<dbReference type="HOGENOM" id="CLU_010194_2_9_1"/>
<evidence type="ECO:0000313" key="4">
    <source>
        <dbReference type="EMBL" id="EUC39955.1"/>
    </source>
</evidence>
<dbReference type="RefSeq" id="XP_007693529.1">
    <property type="nucleotide sequence ID" value="XM_007695339.1"/>
</dbReference>
<accession>W6YQL7</accession>
<comment type="similarity">
    <text evidence="1 3">Belongs to the short-chain dehydrogenases/reductases (SDR) family.</text>
</comment>
<evidence type="ECO:0000256" key="3">
    <source>
        <dbReference type="RuleBase" id="RU000363"/>
    </source>
</evidence>
<dbReference type="GO" id="GO:0004806">
    <property type="term" value="F:triacylglycerol lipase activity"/>
    <property type="evidence" value="ECO:0007669"/>
    <property type="project" value="TreeGrafter"/>
</dbReference>
<name>W6YQL7_COCMI</name>
<dbReference type="GO" id="GO:0005811">
    <property type="term" value="C:lipid droplet"/>
    <property type="evidence" value="ECO:0007669"/>
    <property type="project" value="TreeGrafter"/>
</dbReference>
<evidence type="ECO:0000256" key="1">
    <source>
        <dbReference type="ARBA" id="ARBA00006484"/>
    </source>
</evidence>
<keyword evidence="5" id="KW-1185">Reference proteome</keyword>
<sequence>MTTKAKTVVITGCSANSIGEALAFEFHRNGYMVCATCLPNEQLTEMEALGMICCPLDVTNDDSVAKFSEFLHEHYRGIDVLVNSAGINYVMPILDLDMTELRRIFDINVFGMVRVTQTLSDLLIKNQGAYNGSKAALLAMGNTLRIELGPFGVKVMTILAGPIASGLMTRTIRTLPSSSLYLPVKEEFESRMSHKSHGVDTLSRSKFAEAVVAKVEKPPFNFWIGPWNRVVWVLETFGLLSIWDRIFRKMFKLDKLRKAKL</sequence>
<dbReference type="GO" id="GO:0000140">
    <property type="term" value="F:acylglycerone-phosphate reductase (NADP+) activity"/>
    <property type="evidence" value="ECO:0007669"/>
    <property type="project" value="TreeGrafter"/>
</dbReference>
<dbReference type="InterPro" id="IPR002347">
    <property type="entry name" value="SDR_fam"/>
</dbReference>
<dbReference type="InterPro" id="IPR036291">
    <property type="entry name" value="NAD(P)-bd_dom_sf"/>
</dbReference>
<dbReference type="GeneID" id="19117722"/>
<protein>
    <recommendedName>
        <fullName evidence="6">NADPH-dependent 1-acyldihydroxyacetone phosphate reductase</fullName>
    </recommendedName>
</protein>
<keyword evidence="2" id="KW-0560">Oxidoreductase</keyword>
<dbReference type="GO" id="GO:0005783">
    <property type="term" value="C:endoplasmic reticulum"/>
    <property type="evidence" value="ECO:0007669"/>
    <property type="project" value="TreeGrafter"/>
</dbReference>
<dbReference type="AlphaFoldDB" id="W6YQL7"/>
<proteinExistence type="inferred from homology"/>
<evidence type="ECO:0000256" key="2">
    <source>
        <dbReference type="ARBA" id="ARBA00023002"/>
    </source>
</evidence>
<evidence type="ECO:0000313" key="5">
    <source>
        <dbReference type="Proteomes" id="UP000054032"/>
    </source>
</evidence>
<dbReference type="Pfam" id="PF00106">
    <property type="entry name" value="adh_short"/>
    <property type="match status" value="1"/>
</dbReference>
<dbReference type="SUPFAM" id="SSF51735">
    <property type="entry name" value="NAD(P)-binding Rossmann-fold domains"/>
    <property type="match status" value="1"/>
</dbReference>
<evidence type="ECO:0008006" key="6">
    <source>
        <dbReference type="Google" id="ProtNLM"/>
    </source>
</evidence>
<dbReference type="STRING" id="930090.W6YQL7"/>
<dbReference type="Gene3D" id="3.40.50.720">
    <property type="entry name" value="NAD(P)-binding Rossmann-like Domain"/>
    <property type="match status" value="1"/>
</dbReference>
<dbReference type="KEGG" id="bor:COCMIDRAFT_10067"/>
<dbReference type="PANTHER" id="PTHR44169:SF6">
    <property type="entry name" value="NADPH-DEPENDENT 1-ACYLDIHYDROXYACETONE PHOSPHATE REDUCTASE"/>
    <property type="match status" value="1"/>
</dbReference>
<dbReference type="Proteomes" id="UP000054032">
    <property type="component" value="Unassembled WGS sequence"/>
</dbReference>
<gene>
    <name evidence="4" type="ORF">COCMIDRAFT_10067</name>
</gene>
<dbReference type="GO" id="GO:0019433">
    <property type="term" value="P:triglyceride catabolic process"/>
    <property type="evidence" value="ECO:0007669"/>
    <property type="project" value="TreeGrafter"/>
</dbReference>
<dbReference type="EMBL" id="KI964217">
    <property type="protein sequence ID" value="EUC39955.1"/>
    <property type="molecule type" value="Genomic_DNA"/>
</dbReference>
<dbReference type="PRINTS" id="PR00081">
    <property type="entry name" value="GDHRDH"/>
</dbReference>
<reference evidence="4 5" key="1">
    <citation type="journal article" date="2013" name="PLoS Genet.">
        <title>Comparative genome structure, secondary metabolite, and effector coding capacity across Cochliobolus pathogens.</title>
        <authorList>
            <person name="Condon B.J."/>
            <person name="Leng Y."/>
            <person name="Wu D."/>
            <person name="Bushley K.E."/>
            <person name="Ohm R.A."/>
            <person name="Otillar R."/>
            <person name="Martin J."/>
            <person name="Schackwitz W."/>
            <person name="Grimwood J."/>
            <person name="MohdZainudin N."/>
            <person name="Xue C."/>
            <person name="Wang R."/>
            <person name="Manning V.A."/>
            <person name="Dhillon B."/>
            <person name="Tu Z.J."/>
            <person name="Steffenson B.J."/>
            <person name="Salamov A."/>
            <person name="Sun H."/>
            <person name="Lowry S."/>
            <person name="LaButti K."/>
            <person name="Han J."/>
            <person name="Copeland A."/>
            <person name="Lindquist E."/>
            <person name="Barry K."/>
            <person name="Schmutz J."/>
            <person name="Baker S.E."/>
            <person name="Ciuffetti L.M."/>
            <person name="Grigoriev I.V."/>
            <person name="Zhong S."/>
            <person name="Turgeon B.G."/>
        </authorList>
    </citation>
    <scope>NUCLEOTIDE SEQUENCE [LARGE SCALE GENOMIC DNA]</scope>
    <source>
        <strain evidence="4 5">ATCC 44560</strain>
    </source>
</reference>
<dbReference type="PANTHER" id="PTHR44169">
    <property type="entry name" value="NADPH-DEPENDENT 1-ACYLDIHYDROXYACETONE PHOSPHATE REDUCTASE"/>
    <property type="match status" value="1"/>
</dbReference>
<dbReference type="eggNOG" id="KOG1209">
    <property type="taxonomic scope" value="Eukaryota"/>
</dbReference>